<dbReference type="EMBL" id="LAEV01000371">
    <property type="protein sequence ID" value="KKA30511.1"/>
    <property type="molecule type" value="Genomic_DNA"/>
</dbReference>
<feature type="transmembrane region" description="Helical" evidence="2">
    <location>
        <begin position="55"/>
        <end position="73"/>
    </location>
</feature>
<dbReference type="OrthoDB" id="2014201at2759"/>
<dbReference type="AlphaFoldDB" id="A0A0F4ZK59"/>
<dbReference type="Proteomes" id="UP000033483">
    <property type="component" value="Unassembled WGS sequence"/>
</dbReference>
<reference evidence="3 4" key="1">
    <citation type="submission" date="2015-03" db="EMBL/GenBank/DDBJ databases">
        <authorList>
            <person name="Radwan O."/>
            <person name="Al-Naeli F.A."/>
            <person name="Rendon G.A."/>
            <person name="Fields C."/>
        </authorList>
    </citation>
    <scope>NUCLEOTIDE SEQUENCE [LARGE SCALE GENOMIC DNA]</scope>
    <source>
        <strain evidence="3">CR-DP1</strain>
    </source>
</reference>
<evidence type="ECO:0000256" key="1">
    <source>
        <dbReference type="SAM" id="MobiDB-lite"/>
    </source>
</evidence>
<feature type="region of interest" description="Disordered" evidence="1">
    <location>
        <begin position="11"/>
        <end position="31"/>
    </location>
</feature>
<proteinExistence type="predicted"/>
<keyword evidence="2" id="KW-0812">Transmembrane</keyword>
<dbReference type="InterPro" id="IPR050587">
    <property type="entry name" value="GNT1/Glycosyltrans_8"/>
</dbReference>
<sequence>MPLIIRSPFLGSFGPSSPTPPSATGNSNSRSLRRAGLHATPLSAIPRLLFATRRGYLALLTVFVVVFWTVSWMNNTTGVVAFEAPLPVAQSGPAASVSQSAALGSHRPADATAAVTYENAAGKTAQVWTEPVVPVDAEWSRFAIVQYATNMDYLCNSLMIFEQLRKVNTRADLVLMYPDHYAPVDIANPFSKAEKLIAQARDEYGVKLHPIQVASRKVEDSTWASSYTKLLAWNLTSYDRVLSLDSDAVVLQNLDALFFNPPATLAAPRAYWLLPQQDILSSQLLLVTPSAAEFARITSAIESSSAGEYDMEIINKLYRSSALILPHRPYNMLTAEFRRHSDKEHEGYWGAGAGAWDALVAYNEAKFLHFSDWPVGKPWTNPGKKVIFQNQPACVKMADGAMNCAGRDIWVTLYRDFLVTRSRVCAIPLAKW</sequence>
<dbReference type="InterPro" id="IPR029044">
    <property type="entry name" value="Nucleotide-diphossugar_trans"/>
</dbReference>
<dbReference type="SUPFAM" id="SSF53448">
    <property type="entry name" value="Nucleotide-diphospho-sugar transferases"/>
    <property type="match status" value="1"/>
</dbReference>
<feature type="compositionally biased region" description="Low complexity" evidence="1">
    <location>
        <begin position="11"/>
        <end position="29"/>
    </location>
</feature>
<organism evidence="3 4">
    <name type="scientific">Thielaviopsis punctulata</name>
    <dbReference type="NCBI Taxonomy" id="72032"/>
    <lineage>
        <taxon>Eukaryota</taxon>
        <taxon>Fungi</taxon>
        <taxon>Dikarya</taxon>
        <taxon>Ascomycota</taxon>
        <taxon>Pezizomycotina</taxon>
        <taxon>Sordariomycetes</taxon>
        <taxon>Hypocreomycetidae</taxon>
        <taxon>Microascales</taxon>
        <taxon>Ceratocystidaceae</taxon>
        <taxon>Thielaviopsis</taxon>
    </lineage>
</organism>
<comment type="caution">
    <text evidence="3">The sequence shown here is derived from an EMBL/GenBank/DDBJ whole genome shotgun (WGS) entry which is preliminary data.</text>
</comment>
<gene>
    <name evidence="3" type="ORF">TD95_002074</name>
</gene>
<keyword evidence="2" id="KW-1133">Transmembrane helix</keyword>
<evidence type="ECO:0000313" key="3">
    <source>
        <dbReference type="EMBL" id="KKA30511.1"/>
    </source>
</evidence>
<accession>A0A0F4ZK59</accession>
<name>A0A0F4ZK59_9PEZI</name>
<evidence type="ECO:0000313" key="4">
    <source>
        <dbReference type="Proteomes" id="UP000033483"/>
    </source>
</evidence>
<protein>
    <submittedName>
        <fullName evidence="3">Uncharacterized protein</fullName>
    </submittedName>
</protein>
<keyword evidence="2" id="KW-0472">Membrane</keyword>
<keyword evidence="4" id="KW-1185">Reference proteome</keyword>
<evidence type="ECO:0000256" key="2">
    <source>
        <dbReference type="SAM" id="Phobius"/>
    </source>
</evidence>
<dbReference type="PANTHER" id="PTHR11183">
    <property type="entry name" value="GLYCOGENIN SUBFAMILY MEMBER"/>
    <property type="match status" value="1"/>
</dbReference>
<dbReference type="Gene3D" id="3.90.550.10">
    <property type="entry name" value="Spore Coat Polysaccharide Biosynthesis Protein SpsA, Chain A"/>
    <property type="match status" value="1"/>
</dbReference>